<sequence>MDFSLGEELEAVRDLAREIFTDRVTPERLREVEKSPTRVDERLWADLATAGLITAVLPEQDGGAGLGTAGLCVLLQEQGRRVAPVPLWPALTGALTVAAYGTGAQRAALLPALRDGNGRPAVALEEFGPADPLRPRTTAAQDGAGWRLEGVKAAVPAPAGARYVLVTATTDSGPGVFLVAADAAGVSWEQAETTTHDMSAHLTLDGALAEAVGNPGDGAVGHLVRDAWLALAACQAGVADGALGHAADHLRGREQFGRPLATFQAVQHQLADCYIDIEAMRVTLWHAVDALADPFDAEAADRAALVAKWWATEGGLNTVHRIQHVHGGIGVDTDYPVHRHFLWGKQISTTLGGAGADLERLGALLAEGPVTS</sequence>
<dbReference type="Pfam" id="PF02771">
    <property type="entry name" value="Acyl-CoA_dh_N"/>
    <property type="match status" value="1"/>
</dbReference>
<feature type="domain" description="Acyl-CoA dehydrogenase/oxidase N-terminal" evidence="7">
    <location>
        <begin position="7"/>
        <end position="116"/>
    </location>
</feature>
<gene>
    <name evidence="8" type="ORF">OG626_32315</name>
</gene>
<protein>
    <submittedName>
        <fullName evidence="8">Acyl-CoA dehydrogenase</fullName>
    </submittedName>
</protein>
<evidence type="ECO:0000259" key="7">
    <source>
        <dbReference type="Pfam" id="PF02771"/>
    </source>
</evidence>
<dbReference type="Gene3D" id="2.40.110.10">
    <property type="entry name" value="Butyryl-CoA Dehydrogenase, subunit A, domain 2"/>
    <property type="match status" value="1"/>
</dbReference>
<accession>A0AAU3H4F2</accession>
<evidence type="ECO:0000256" key="2">
    <source>
        <dbReference type="ARBA" id="ARBA00009347"/>
    </source>
</evidence>
<dbReference type="Gene3D" id="1.10.540.10">
    <property type="entry name" value="Acyl-CoA dehydrogenase/oxidase, N-terminal domain"/>
    <property type="match status" value="1"/>
</dbReference>
<organism evidence="8">
    <name type="scientific">Streptomyces sp. NBC_01401</name>
    <dbReference type="NCBI Taxonomy" id="2903854"/>
    <lineage>
        <taxon>Bacteria</taxon>
        <taxon>Bacillati</taxon>
        <taxon>Actinomycetota</taxon>
        <taxon>Actinomycetes</taxon>
        <taxon>Kitasatosporales</taxon>
        <taxon>Streptomycetaceae</taxon>
        <taxon>Streptomyces</taxon>
    </lineage>
</organism>
<keyword evidence="4" id="KW-0274">FAD</keyword>
<dbReference type="InterPro" id="IPR037069">
    <property type="entry name" value="AcylCoA_DH/ox_N_sf"/>
</dbReference>
<dbReference type="GO" id="GO:0003995">
    <property type="term" value="F:acyl-CoA dehydrogenase activity"/>
    <property type="evidence" value="ECO:0007669"/>
    <property type="project" value="TreeGrafter"/>
</dbReference>
<comment type="similarity">
    <text evidence="2">Belongs to the acyl-CoA dehydrogenase family.</text>
</comment>
<keyword evidence="3" id="KW-0285">Flavoprotein</keyword>
<evidence type="ECO:0000259" key="6">
    <source>
        <dbReference type="Pfam" id="PF00441"/>
    </source>
</evidence>
<dbReference type="PANTHER" id="PTHR43884">
    <property type="entry name" value="ACYL-COA DEHYDROGENASE"/>
    <property type="match status" value="1"/>
</dbReference>
<dbReference type="EMBL" id="CP109535">
    <property type="protein sequence ID" value="WTY99254.1"/>
    <property type="molecule type" value="Genomic_DNA"/>
</dbReference>
<dbReference type="InterPro" id="IPR009075">
    <property type="entry name" value="AcylCo_DH/oxidase_C"/>
</dbReference>
<evidence type="ECO:0000256" key="4">
    <source>
        <dbReference type="ARBA" id="ARBA00022827"/>
    </source>
</evidence>
<reference evidence="8" key="1">
    <citation type="submission" date="2022-10" db="EMBL/GenBank/DDBJ databases">
        <title>The complete genomes of actinobacterial strains from the NBC collection.</title>
        <authorList>
            <person name="Joergensen T.S."/>
            <person name="Alvarez Arevalo M."/>
            <person name="Sterndorff E.B."/>
            <person name="Faurdal D."/>
            <person name="Vuksanovic O."/>
            <person name="Mourched A.-S."/>
            <person name="Charusanti P."/>
            <person name="Shaw S."/>
            <person name="Blin K."/>
            <person name="Weber T."/>
        </authorList>
    </citation>
    <scope>NUCLEOTIDE SEQUENCE</scope>
    <source>
        <strain evidence="8">NBC_01401</strain>
    </source>
</reference>
<dbReference type="Pfam" id="PF00441">
    <property type="entry name" value="Acyl-CoA_dh_1"/>
    <property type="match status" value="1"/>
</dbReference>
<comment type="cofactor">
    <cofactor evidence="1">
        <name>FAD</name>
        <dbReference type="ChEBI" id="CHEBI:57692"/>
    </cofactor>
</comment>
<dbReference type="Gene3D" id="1.20.140.10">
    <property type="entry name" value="Butyryl-CoA Dehydrogenase, subunit A, domain 3"/>
    <property type="match status" value="1"/>
</dbReference>
<dbReference type="InterPro" id="IPR009100">
    <property type="entry name" value="AcylCoA_DH/oxidase_NM_dom_sf"/>
</dbReference>
<evidence type="ECO:0000256" key="3">
    <source>
        <dbReference type="ARBA" id="ARBA00022630"/>
    </source>
</evidence>
<dbReference type="InterPro" id="IPR046373">
    <property type="entry name" value="Acyl-CoA_Oxase/DH_mid-dom_sf"/>
</dbReference>
<feature type="domain" description="Acyl-CoA dehydrogenase/oxidase C-terminal" evidence="6">
    <location>
        <begin position="229"/>
        <end position="345"/>
    </location>
</feature>
<dbReference type="InterPro" id="IPR036250">
    <property type="entry name" value="AcylCo_DH-like_C"/>
</dbReference>
<dbReference type="AlphaFoldDB" id="A0AAU3H4F2"/>
<dbReference type="GO" id="GO:0050660">
    <property type="term" value="F:flavin adenine dinucleotide binding"/>
    <property type="evidence" value="ECO:0007669"/>
    <property type="project" value="InterPro"/>
</dbReference>
<dbReference type="InterPro" id="IPR013786">
    <property type="entry name" value="AcylCoA_DH/ox_N"/>
</dbReference>
<dbReference type="SUPFAM" id="SSF47203">
    <property type="entry name" value="Acyl-CoA dehydrogenase C-terminal domain-like"/>
    <property type="match status" value="1"/>
</dbReference>
<name>A0AAU3H4F2_9ACTN</name>
<dbReference type="PANTHER" id="PTHR43884:SF20">
    <property type="entry name" value="ACYL-COA DEHYDROGENASE FADE28"/>
    <property type="match status" value="1"/>
</dbReference>
<evidence type="ECO:0000256" key="5">
    <source>
        <dbReference type="ARBA" id="ARBA00023002"/>
    </source>
</evidence>
<dbReference type="CDD" id="cd00567">
    <property type="entry name" value="ACAD"/>
    <property type="match status" value="1"/>
</dbReference>
<keyword evidence="5" id="KW-0560">Oxidoreductase</keyword>
<dbReference type="SUPFAM" id="SSF56645">
    <property type="entry name" value="Acyl-CoA dehydrogenase NM domain-like"/>
    <property type="match status" value="1"/>
</dbReference>
<proteinExistence type="inferred from homology"/>
<evidence type="ECO:0000256" key="1">
    <source>
        <dbReference type="ARBA" id="ARBA00001974"/>
    </source>
</evidence>
<evidence type="ECO:0000313" key="8">
    <source>
        <dbReference type="EMBL" id="WTY99254.1"/>
    </source>
</evidence>